<evidence type="ECO:0000256" key="1">
    <source>
        <dbReference type="ARBA" id="ARBA00022475"/>
    </source>
</evidence>
<dbReference type="Pfam" id="PF02491">
    <property type="entry name" value="SHS2_FTSA"/>
    <property type="match status" value="1"/>
</dbReference>
<comment type="function">
    <text evidence="5 6">Cell division protein that is involved in the assembly of the Z ring. May serve as a membrane anchor for the Z ring.</text>
</comment>
<comment type="subcellular location">
    <subcellularLocation>
        <location evidence="5">Cell membrane</location>
        <topology evidence="5">Peripheral membrane protein</topology>
        <orientation evidence="5">Cytoplasmic side</orientation>
    </subcellularLocation>
    <text evidence="5">Localizes to the Z ring in an FtsZ-dependent manner. Targeted to the membrane through a conserved C-terminal amphipathic helix.</text>
</comment>
<dbReference type="EMBL" id="QOVW01000002">
    <property type="protein sequence ID" value="RDB37300.1"/>
    <property type="molecule type" value="Genomic_DNA"/>
</dbReference>
<dbReference type="Gene3D" id="3.30.1490.110">
    <property type="match status" value="1"/>
</dbReference>
<evidence type="ECO:0000256" key="6">
    <source>
        <dbReference type="PIRNR" id="PIRNR003101"/>
    </source>
</evidence>
<dbReference type="HAMAP" id="MF_02033">
    <property type="entry name" value="FtsA"/>
    <property type="match status" value="1"/>
</dbReference>
<gene>
    <name evidence="5 8" type="primary">ftsA</name>
    <name evidence="8" type="ORF">DCC88_00470</name>
</gene>
<dbReference type="NCBIfam" id="TIGR01174">
    <property type="entry name" value="ftsA"/>
    <property type="match status" value="1"/>
</dbReference>
<dbReference type="RefSeq" id="WP_338636297.1">
    <property type="nucleotide sequence ID" value="NZ_CP146516.1"/>
</dbReference>
<dbReference type="Pfam" id="PF14450">
    <property type="entry name" value="FtsA"/>
    <property type="match status" value="1"/>
</dbReference>
<dbReference type="InterPro" id="IPR003494">
    <property type="entry name" value="SHS2_FtsA"/>
</dbReference>
<dbReference type="Proteomes" id="UP000253934">
    <property type="component" value="Unassembled WGS sequence"/>
</dbReference>
<keyword evidence="9" id="KW-1185">Reference proteome</keyword>
<evidence type="ECO:0000256" key="5">
    <source>
        <dbReference type="HAMAP-Rule" id="MF_02033"/>
    </source>
</evidence>
<dbReference type="PIRSF" id="PIRSF003101">
    <property type="entry name" value="FtsA"/>
    <property type="match status" value="1"/>
</dbReference>
<dbReference type="PANTHER" id="PTHR32432:SF4">
    <property type="entry name" value="CELL DIVISION PROTEIN FTSA"/>
    <property type="match status" value="1"/>
</dbReference>
<dbReference type="GO" id="GO:0009898">
    <property type="term" value="C:cytoplasmic side of plasma membrane"/>
    <property type="evidence" value="ECO:0007669"/>
    <property type="project" value="UniProtKB-UniRule"/>
</dbReference>
<dbReference type="InterPro" id="IPR050696">
    <property type="entry name" value="FtsA/MreB"/>
</dbReference>
<evidence type="ECO:0000313" key="8">
    <source>
        <dbReference type="EMBL" id="RDB37300.1"/>
    </source>
</evidence>
<evidence type="ECO:0000256" key="4">
    <source>
        <dbReference type="ARBA" id="ARBA00023306"/>
    </source>
</evidence>
<organism evidence="8 9">
    <name type="scientific">Spirobacillus cienkowskii</name>
    <dbReference type="NCBI Taxonomy" id="495820"/>
    <lineage>
        <taxon>Bacteria</taxon>
        <taxon>Pseudomonadati</taxon>
        <taxon>Bdellovibrionota</taxon>
        <taxon>Oligoflexia</taxon>
        <taxon>Silvanigrellales</taxon>
        <taxon>Spirobacillus</taxon>
    </lineage>
</organism>
<keyword evidence="4 5" id="KW-0131">Cell cycle</keyword>
<dbReference type="InterPro" id="IPR020823">
    <property type="entry name" value="Cell_div_FtsA"/>
</dbReference>
<dbReference type="GO" id="GO:0032153">
    <property type="term" value="C:cell division site"/>
    <property type="evidence" value="ECO:0007669"/>
    <property type="project" value="UniProtKB-UniRule"/>
</dbReference>
<evidence type="ECO:0000256" key="2">
    <source>
        <dbReference type="ARBA" id="ARBA00022618"/>
    </source>
</evidence>
<keyword evidence="1 5" id="KW-1003">Cell membrane</keyword>
<evidence type="ECO:0000256" key="3">
    <source>
        <dbReference type="ARBA" id="ARBA00023136"/>
    </source>
</evidence>
<dbReference type="SMART" id="SM00842">
    <property type="entry name" value="FtsA"/>
    <property type="match status" value="1"/>
</dbReference>
<keyword evidence="2 5" id="KW-0132">Cell division</keyword>
<accession>A0A369KVB3</accession>
<feature type="domain" description="SHS2" evidence="7">
    <location>
        <begin position="10"/>
        <end position="214"/>
    </location>
</feature>
<dbReference type="CDD" id="cd24048">
    <property type="entry name" value="ASKHA_NBD_FtsA"/>
    <property type="match status" value="1"/>
</dbReference>
<evidence type="ECO:0000259" key="7">
    <source>
        <dbReference type="SMART" id="SM00842"/>
    </source>
</evidence>
<comment type="subunit">
    <text evidence="5">Self-interacts. Interacts with FtsZ.</text>
</comment>
<dbReference type="SUPFAM" id="SSF53067">
    <property type="entry name" value="Actin-like ATPase domain"/>
    <property type="match status" value="2"/>
</dbReference>
<reference evidence="8" key="1">
    <citation type="submission" date="2018-04" db="EMBL/GenBank/DDBJ databases">
        <title>Draft genome sequence of the Candidatus Spirobacillus cienkowskii, a pathogen of freshwater Daphnia species, reconstructed from hemolymph metagenomic reads.</title>
        <authorList>
            <person name="Bresciani L."/>
            <person name="Lemos L.N."/>
            <person name="Wale N."/>
            <person name="Lin J.Y."/>
            <person name="Fernandes G.R."/>
            <person name="Duffy M.A."/>
            <person name="Rodrigues J.M."/>
        </authorList>
    </citation>
    <scope>NUCLEOTIDE SEQUENCE [LARGE SCALE GENOMIC DNA]</scope>
    <source>
        <strain evidence="8">Binning01</strain>
    </source>
</reference>
<comment type="similarity">
    <text evidence="5 6">Belongs to the FtsA/MreB family.</text>
</comment>
<sequence>MKTSQNKNICISLTLGSTHTSLIAASYEYKTFNSAKEDKQSHSDKEPLRIQILGAARIANNGAIKKGSISSIDAVTTSILEAIDEVERQSGIEIDSFRVCIAGTAAQFDNHIETSQIKGEEIRLSDLEKVTAAIKSQKPPLGFDFIHMIPSSYSVDNKHDIQNPIGMRGSSLSIMHHRIFYPQTELHNIIKACNNAGVRVQGFAFEPLAAAEGVLTTDEKEFGCISISIGAHLTHASVYINNTPFYSKEYPIGSHHITKDLAIGLRTTQAEAEKVKKEFGIAIEFSTKDANEKIEISTTDGNSTRMVTRKEINIIIEPRVKEILNTVYMDLKRSRLITKASKGIILSGGGALLSGMALATEEIFSLHTRVGMPTSITGVTEGLKSPIWASTVGTLSNLFSSIHREQAVNHYEDTRRIGSFATKIWLKLKEPFASR</sequence>
<comment type="caution">
    <text evidence="8">The sequence shown here is derived from an EMBL/GenBank/DDBJ whole genome shotgun (WGS) entry which is preliminary data.</text>
</comment>
<dbReference type="AlphaFoldDB" id="A0A369KVB3"/>
<dbReference type="PANTHER" id="PTHR32432">
    <property type="entry name" value="CELL DIVISION PROTEIN FTSA-RELATED"/>
    <property type="match status" value="1"/>
</dbReference>
<evidence type="ECO:0000313" key="9">
    <source>
        <dbReference type="Proteomes" id="UP000253934"/>
    </source>
</evidence>
<dbReference type="InterPro" id="IPR043129">
    <property type="entry name" value="ATPase_NBD"/>
</dbReference>
<proteinExistence type="inferred from homology"/>
<dbReference type="Gene3D" id="3.30.420.40">
    <property type="match status" value="1"/>
</dbReference>
<dbReference type="GO" id="GO:0043093">
    <property type="term" value="P:FtsZ-dependent cytokinesis"/>
    <property type="evidence" value="ECO:0007669"/>
    <property type="project" value="UniProtKB-UniRule"/>
</dbReference>
<name>A0A369KVB3_9BACT</name>
<protein>
    <recommendedName>
        <fullName evidence="5 6">Cell division protein FtsA</fullName>
    </recommendedName>
</protein>
<keyword evidence="3 5" id="KW-0472">Membrane</keyword>